<evidence type="ECO:0000256" key="2">
    <source>
        <dbReference type="ARBA" id="ARBA00022692"/>
    </source>
</evidence>
<reference evidence="7" key="1">
    <citation type="journal article" date="2015" name="Nat. Plants">
        <title>Genome expansion of Arabis alpina linked with retrotransposition and reduced symmetric DNA methylation.</title>
        <authorList>
            <person name="Willing E.M."/>
            <person name="Rawat V."/>
            <person name="Mandakova T."/>
            <person name="Maumus F."/>
            <person name="James G.V."/>
            <person name="Nordstroem K.J."/>
            <person name="Becker C."/>
            <person name="Warthmann N."/>
            <person name="Chica C."/>
            <person name="Szarzynska B."/>
            <person name="Zytnicki M."/>
            <person name="Albani M.C."/>
            <person name="Kiefer C."/>
            <person name="Bergonzi S."/>
            <person name="Castaings L."/>
            <person name="Mateos J.L."/>
            <person name="Berns M.C."/>
            <person name="Bujdoso N."/>
            <person name="Piofczyk T."/>
            <person name="de Lorenzo L."/>
            <person name="Barrero-Sicilia C."/>
            <person name="Mateos I."/>
            <person name="Piednoel M."/>
            <person name="Hagmann J."/>
            <person name="Chen-Min-Tao R."/>
            <person name="Iglesias-Fernandez R."/>
            <person name="Schuster S.C."/>
            <person name="Alonso-Blanco C."/>
            <person name="Roudier F."/>
            <person name="Carbonero P."/>
            <person name="Paz-Ares J."/>
            <person name="Davis S.J."/>
            <person name="Pecinka A."/>
            <person name="Quesneville H."/>
            <person name="Colot V."/>
            <person name="Lysak M.A."/>
            <person name="Weigel D."/>
            <person name="Coupland G."/>
            <person name="Schneeberger K."/>
        </authorList>
    </citation>
    <scope>NUCLEOTIDE SEQUENCE [LARGE SCALE GENOMIC DNA]</scope>
    <source>
        <strain evidence="7">cv. Pajares</strain>
    </source>
</reference>
<protein>
    <submittedName>
        <fullName evidence="6">Uncharacterized protein</fullName>
    </submittedName>
</protein>
<dbReference type="OMA" id="IRILIIM"/>
<dbReference type="AlphaFoldDB" id="A0A087GNE2"/>
<comment type="subcellular location">
    <subcellularLocation>
        <location evidence="1">Membrane</location>
        <topology evidence="1">Multi-pass membrane protein</topology>
    </subcellularLocation>
</comment>
<keyword evidence="3 5" id="KW-1133">Transmembrane helix</keyword>
<dbReference type="eggNOG" id="KOG1629">
    <property type="taxonomic scope" value="Eukaryota"/>
</dbReference>
<dbReference type="Proteomes" id="UP000029120">
    <property type="component" value="Chromosome 6"/>
</dbReference>
<dbReference type="Pfam" id="PF01027">
    <property type="entry name" value="Bax1-I"/>
    <property type="match status" value="1"/>
</dbReference>
<evidence type="ECO:0000256" key="1">
    <source>
        <dbReference type="ARBA" id="ARBA00004141"/>
    </source>
</evidence>
<evidence type="ECO:0000256" key="4">
    <source>
        <dbReference type="ARBA" id="ARBA00023136"/>
    </source>
</evidence>
<accession>A0A087GNE2</accession>
<dbReference type="GO" id="GO:0016020">
    <property type="term" value="C:membrane"/>
    <property type="evidence" value="ECO:0007669"/>
    <property type="project" value="UniProtKB-SubCell"/>
</dbReference>
<proteinExistence type="predicted"/>
<keyword evidence="4 5" id="KW-0472">Membrane</keyword>
<evidence type="ECO:0000256" key="3">
    <source>
        <dbReference type="ARBA" id="ARBA00022989"/>
    </source>
</evidence>
<keyword evidence="2 5" id="KW-0812">Transmembrane</keyword>
<feature type="transmembrane region" description="Helical" evidence="5">
    <location>
        <begin position="31"/>
        <end position="52"/>
    </location>
</feature>
<dbReference type="InterPro" id="IPR006214">
    <property type="entry name" value="Bax_inhibitor_1-related"/>
</dbReference>
<keyword evidence="7" id="KW-1185">Reference proteome</keyword>
<feature type="transmembrane region" description="Helical" evidence="5">
    <location>
        <begin position="7"/>
        <end position="25"/>
    </location>
</feature>
<dbReference type="Gramene" id="KFK31394">
    <property type="protein sequence ID" value="KFK31394"/>
    <property type="gene ID" value="AALP_AA6G106400"/>
</dbReference>
<dbReference type="EMBL" id="CM002874">
    <property type="protein sequence ID" value="KFK31394.1"/>
    <property type="molecule type" value="Genomic_DNA"/>
</dbReference>
<sequence length="108" mass="12436">MLARRREYLYLGGMLSSGFSMLTWLKNSEFASSSVEFQLCFGLVIFVGYIVFNSQNIIEKAHCGDMDYVNHSLIFFINFVGVFIHVLIIMLKNSLGKEEKRGKRRNQA</sequence>
<evidence type="ECO:0000256" key="5">
    <source>
        <dbReference type="SAM" id="Phobius"/>
    </source>
</evidence>
<name>A0A087GNE2_ARAAL</name>
<feature type="transmembrane region" description="Helical" evidence="5">
    <location>
        <begin position="73"/>
        <end position="91"/>
    </location>
</feature>
<organism evidence="6 7">
    <name type="scientific">Arabis alpina</name>
    <name type="common">Alpine rock-cress</name>
    <dbReference type="NCBI Taxonomy" id="50452"/>
    <lineage>
        <taxon>Eukaryota</taxon>
        <taxon>Viridiplantae</taxon>
        <taxon>Streptophyta</taxon>
        <taxon>Embryophyta</taxon>
        <taxon>Tracheophyta</taxon>
        <taxon>Spermatophyta</taxon>
        <taxon>Magnoliopsida</taxon>
        <taxon>eudicotyledons</taxon>
        <taxon>Gunneridae</taxon>
        <taxon>Pentapetalae</taxon>
        <taxon>rosids</taxon>
        <taxon>malvids</taxon>
        <taxon>Brassicales</taxon>
        <taxon>Brassicaceae</taxon>
        <taxon>Arabideae</taxon>
        <taxon>Arabis</taxon>
    </lineage>
</organism>
<dbReference type="OrthoDB" id="1741520at2759"/>
<evidence type="ECO:0000313" key="7">
    <source>
        <dbReference type="Proteomes" id="UP000029120"/>
    </source>
</evidence>
<gene>
    <name evidence="6" type="ordered locus">AALP_Aa6g106400</name>
</gene>
<evidence type="ECO:0000313" key="6">
    <source>
        <dbReference type="EMBL" id="KFK31394.1"/>
    </source>
</evidence>